<dbReference type="InterPro" id="IPR025877">
    <property type="entry name" value="MobA-like_NTP_Trfase"/>
</dbReference>
<organism evidence="2 3">
    <name type="scientific">Lutibacter agarilyticus</name>
    <dbReference type="NCBI Taxonomy" id="1109740"/>
    <lineage>
        <taxon>Bacteria</taxon>
        <taxon>Pseudomonadati</taxon>
        <taxon>Bacteroidota</taxon>
        <taxon>Flavobacteriia</taxon>
        <taxon>Flavobacteriales</taxon>
        <taxon>Flavobacteriaceae</taxon>
        <taxon>Lutibacter</taxon>
    </lineage>
</organism>
<dbReference type="SUPFAM" id="SSF53448">
    <property type="entry name" value="Nucleotide-diphospho-sugar transferases"/>
    <property type="match status" value="1"/>
</dbReference>
<dbReference type="AlphaFoldDB" id="A0A238XXG3"/>
<evidence type="ECO:0000259" key="1">
    <source>
        <dbReference type="Pfam" id="PF12804"/>
    </source>
</evidence>
<gene>
    <name evidence="2" type="ORF">SAMN06265371_107118</name>
</gene>
<protein>
    <submittedName>
        <fullName evidence="2">CTP:molybdopterin cytidylyltransferase MocA</fullName>
    </submittedName>
</protein>
<proteinExistence type="predicted"/>
<name>A0A238XXG3_9FLAO</name>
<dbReference type="RefSeq" id="WP_089382109.1">
    <property type="nucleotide sequence ID" value="NZ_FZNT01000007.1"/>
</dbReference>
<dbReference type="PANTHER" id="PTHR43777">
    <property type="entry name" value="MOLYBDENUM COFACTOR CYTIDYLYLTRANSFERASE"/>
    <property type="match status" value="1"/>
</dbReference>
<evidence type="ECO:0000313" key="3">
    <source>
        <dbReference type="Proteomes" id="UP000198384"/>
    </source>
</evidence>
<keyword evidence="2" id="KW-0548">Nucleotidyltransferase</keyword>
<dbReference type="Gene3D" id="3.90.550.10">
    <property type="entry name" value="Spore Coat Polysaccharide Biosynthesis Protein SpsA, Chain A"/>
    <property type="match status" value="1"/>
</dbReference>
<dbReference type="Pfam" id="PF12804">
    <property type="entry name" value="NTP_transf_3"/>
    <property type="match status" value="1"/>
</dbReference>
<dbReference type="EMBL" id="FZNT01000007">
    <property type="protein sequence ID" value="SNR63380.1"/>
    <property type="molecule type" value="Genomic_DNA"/>
</dbReference>
<keyword evidence="2" id="KW-0808">Transferase</keyword>
<evidence type="ECO:0000313" key="2">
    <source>
        <dbReference type="EMBL" id="SNR63380.1"/>
    </source>
</evidence>
<keyword evidence="3" id="KW-1185">Reference proteome</keyword>
<accession>A0A238XXG3</accession>
<sequence length="212" mass="24293">MKNNTIFVLLAGGKSERMGFPKGLLRYQKTYWILEQLNRISKTTIEKVYIGLGHDFEQYFEAIPWFEKTINSAQEFKGLSVTIIINKTPELGSFSTLQTVLKEINTSKNILLNPIDIPLLNSNELEQLISTNNEIAFPNFEGKNGHPIKMAYSFWNNLTTLDLNDKDARLDFQLKEANPAKISIIEVSDRVILYNLNTKSAWESFLKLTIDN</sequence>
<feature type="domain" description="MobA-like NTP transferase" evidence="1">
    <location>
        <begin position="8"/>
        <end position="168"/>
    </location>
</feature>
<dbReference type="PANTHER" id="PTHR43777:SF1">
    <property type="entry name" value="MOLYBDENUM COFACTOR CYTIDYLYLTRANSFERASE"/>
    <property type="match status" value="1"/>
</dbReference>
<dbReference type="Proteomes" id="UP000198384">
    <property type="component" value="Unassembled WGS sequence"/>
</dbReference>
<dbReference type="GO" id="GO:0016779">
    <property type="term" value="F:nucleotidyltransferase activity"/>
    <property type="evidence" value="ECO:0007669"/>
    <property type="project" value="UniProtKB-KW"/>
</dbReference>
<dbReference type="InterPro" id="IPR029044">
    <property type="entry name" value="Nucleotide-diphossugar_trans"/>
</dbReference>
<dbReference type="OrthoDB" id="9779263at2"/>
<reference evidence="2 3" key="1">
    <citation type="submission" date="2017-06" db="EMBL/GenBank/DDBJ databases">
        <authorList>
            <person name="Kim H.J."/>
            <person name="Triplett B.A."/>
        </authorList>
    </citation>
    <scope>NUCLEOTIDE SEQUENCE [LARGE SCALE GENOMIC DNA]</scope>
    <source>
        <strain evidence="2 3">DSM 29150</strain>
    </source>
</reference>